<feature type="compositionally biased region" description="Gly residues" evidence="1">
    <location>
        <begin position="1"/>
        <end position="11"/>
    </location>
</feature>
<reference evidence="2" key="1">
    <citation type="submission" date="2018-04" db="EMBL/GenBank/DDBJ databases">
        <title>WGS assembly of Panicum hallii.</title>
        <authorList>
            <person name="Lovell J."/>
            <person name="Jenkins J."/>
            <person name="Lowry D."/>
            <person name="Mamidi S."/>
            <person name="Sreedasyam A."/>
            <person name="Weng X."/>
            <person name="Barry K."/>
            <person name="Bonette J."/>
            <person name="Campitelli B."/>
            <person name="Daum C."/>
            <person name="Gordon S."/>
            <person name="Gould B."/>
            <person name="Lipzen A."/>
            <person name="Macqueen A."/>
            <person name="Palacio-Mejia J."/>
            <person name="Plott C."/>
            <person name="Shakirov E."/>
            <person name="Shu S."/>
            <person name="Yoshinaga Y."/>
            <person name="Zane M."/>
            <person name="Rokhsar D."/>
            <person name="Grimwood J."/>
            <person name="Schmutz J."/>
            <person name="Juenger T."/>
        </authorList>
    </citation>
    <scope>NUCLEOTIDE SEQUENCE [LARGE SCALE GENOMIC DNA]</scope>
    <source>
        <strain evidence="2">FIL2</strain>
    </source>
</reference>
<dbReference type="AlphaFoldDB" id="A0A2S3H9H9"/>
<accession>A0A2S3H9H9</accession>
<proteinExistence type="predicted"/>
<sequence>MEDLGARGGRGPEAPDLSNDEQTGPRAGVRGRAREQRRKCSSSRVAARVLELGGDSGGAAAQASECARAQGGLQHSARGGKSSRIWHAKVSKPAAHSSPASARGEG</sequence>
<name>A0A2S3H9H9_9POAL</name>
<protein>
    <submittedName>
        <fullName evidence="2">Uncharacterized protein</fullName>
    </submittedName>
</protein>
<dbReference type="Gramene" id="PAN18075">
    <property type="protein sequence ID" value="PAN18075"/>
    <property type="gene ID" value="PAHAL_3G176200"/>
</dbReference>
<gene>
    <name evidence="2" type="ORF">PAHAL_3G176200</name>
</gene>
<feature type="region of interest" description="Disordered" evidence="1">
    <location>
        <begin position="1"/>
        <end position="45"/>
    </location>
</feature>
<organism evidence="2">
    <name type="scientific">Panicum hallii</name>
    <dbReference type="NCBI Taxonomy" id="206008"/>
    <lineage>
        <taxon>Eukaryota</taxon>
        <taxon>Viridiplantae</taxon>
        <taxon>Streptophyta</taxon>
        <taxon>Embryophyta</taxon>
        <taxon>Tracheophyta</taxon>
        <taxon>Spermatophyta</taxon>
        <taxon>Magnoliopsida</taxon>
        <taxon>Liliopsida</taxon>
        <taxon>Poales</taxon>
        <taxon>Poaceae</taxon>
        <taxon>PACMAD clade</taxon>
        <taxon>Panicoideae</taxon>
        <taxon>Panicodae</taxon>
        <taxon>Paniceae</taxon>
        <taxon>Panicinae</taxon>
        <taxon>Panicum</taxon>
        <taxon>Panicum sect. Panicum</taxon>
    </lineage>
</organism>
<evidence type="ECO:0000256" key="1">
    <source>
        <dbReference type="SAM" id="MobiDB-lite"/>
    </source>
</evidence>
<dbReference type="EMBL" id="CM008048">
    <property type="protein sequence ID" value="PAN18075.1"/>
    <property type="molecule type" value="Genomic_DNA"/>
</dbReference>
<evidence type="ECO:0000313" key="2">
    <source>
        <dbReference type="EMBL" id="PAN18075.1"/>
    </source>
</evidence>
<feature type="compositionally biased region" description="Basic residues" evidence="1">
    <location>
        <begin position="29"/>
        <end position="41"/>
    </location>
</feature>
<feature type="compositionally biased region" description="Low complexity" evidence="1">
    <location>
        <begin position="91"/>
        <end position="106"/>
    </location>
</feature>
<dbReference type="Proteomes" id="UP000243499">
    <property type="component" value="Chromosome 3"/>
</dbReference>
<feature type="region of interest" description="Disordered" evidence="1">
    <location>
        <begin position="69"/>
        <end position="106"/>
    </location>
</feature>